<gene>
    <name evidence="2" type="ORF">D8674_005466</name>
</gene>
<dbReference type="EMBL" id="SMOL01000559">
    <property type="protein sequence ID" value="KAB2605749.1"/>
    <property type="molecule type" value="Genomic_DNA"/>
</dbReference>
<evidence type="ECO:0000256" key="1">
    <source>
        <dbReference type="SAM" id="MobiDB-lite"/>
    </source>
</evidence>
<evidence type="ECO:0000313" key="3">
    <source>
        <dbReference type="Proteomes" id="UP000327157"/>
    </source>
</evidence>
<reference evidence="2 3" key="1">
    <citation type="submission" date="2019-09" db="EMBL/GenBank/DDBJ databases">
        <authorList>
            <person name="Ou C."/>
        </authorList>
    </citation>
    <scope>NUCLEOTIDE SEQUENCE [LARGE SCALE GENOMIC DNA]</scope>
    <source>
        <strain evidence="2">S2</strain>
        <tissue evidence="2">Leaf</tissue>
    </source>
</reference>
<dbReference type="Proteomes" id="UP000327157">
    <property type="component" value="Chromosome 11"/>
</dbReference>
<reference evidence="2 3" key="3">
    <citation type="submission" date="2019-11" db="EMBL/GenBank/DDBJ databases">
        <title>A de novo genome assembly of a pear dwarfing rootstock.</title>
        <authorList>
            <person name="Wang F."/>
            <person name="Wang J."/>
            <person name="Li S."/>
            <person name="Zhang Y."/>
            <person name="Fang M."/>
            <person name="Ma L."/>
            <person name="Zhao Y."/>
            <person name="Jiang S."/>
        </authorList>
    </citation>
    <scope>NUCLEOTIDE SEQUENCE [LARGE SCALE GENOMIC DNA]</scope>
    <source>
        <strain evidence="2">S2</strain>
        <tissue evidence="2">Leaf</tissue>
    </source>
</reference>
<protein>
    <submittedName>
        <fullName evidence="2">Uncharacterized protein</fullName>
    </submittedName>
</protein>
<organism evidence="2 3">
    <name type="scientific">Pyrus ussuriensis x Pyrus communis</name>
    <dbReference type="NCBI Taxonomy" id="2448454"/>
    <lineage>
        <taxon>Eukaryota</taxon>
        <taxon>Viridiplantae</taxon>
        <taxon>Streptophyta</taxon>
        <taxon>Embryophyta</taxon>
        <taxon>Tracheophyta</taxon>
        <taxon>Spermatophyta</taxon>
        <taxon>Magnoliopsida</taxon>
        <taxon>eudicotyledons</taxon>
        <taxon>Gunneridae</taxon>
        <taxon>Pentapetalae</taxon>
        <taxon>rosids</taxon>
        <taxon>fabids</taxon>
        <taxon>Rosales</taxon>
        <taxon>Rosaceae</taxon>
        <taxon>Amygdaloideae</taxon>
        <taxon>Maleae</taxon>
        <taxon>Pyrus</taxon>
    </lineage>
</organism>
<name>A0A5N5FRI7_9ROSA</name>
<accession>A0A5N5FRI7</accession>
<feature type="region of interest" description="Disordered" evidence="1">
    <location>
        <begin position="1"/>
        <end position="41"/>
    </location>
</feature>
<reference evidence="3" key="2">
    <citation type="submission" date="2019-10" db="EMBL/GenBank/DDBJ databases">
        <title>A de novo genome assembly of a pear dwarfing rootstock.</title>
        <authorList>
            <person name="Wang F."/>
            <person name="Wang J."/>
            <person name="Li S."/>
            <person name="Zhang Y."/>
            <person name="Fang M."/>
            <person name="Ma L."/>
            <person name="Zhao Y."/>
            <person name="Jiang S."/>
        </authorList>
    </citation>
    <scope>NUCLEOTIDE SEQUENCE [LARGE SCALE GENOMIC DNA]</scope>
</reference>
<keyword evidence="3" id="KW-1185">Reference proteome</keyword>
<proteinExistence type="predicted"/>
<evidence type="ECO:0000313" key="2">
    <source>
        <dbReference type="EMBL" id="KAB2605749.1"/>
    </source>
</evidence>
<sequence length="137" mass="14348">MEANRAWGEGGASARTSEENAEAACTQHLRHSPVAGSQQNSPAFVHSDVGTLVQSQRVGSVVALFWSAHSKLGVGLCGLSEGSGSTVPREEGTANMCMVVILEIIPSTWHSISHFGVNDLEHSLVSYGCNSPKAESA</sequence>
<dbReference type="AlphaFoldDB" id="A0A5N5FRI7"/>
<comment type="caution">
    <text evidence="2">The sequence shown here is derived from an EMBL/GenBank/DDBJ whole genome shotgun (WGS) entry which is preliminary data.</text>
</comment>